<keyword evidence="2" id="KW-0812">Transmembrane</keyword>
<keyword evidence="2" id="KW-0472">Membrane</keyword>
<accession>A0ABX5Y1V9</accession>
<evidence type="ECO:0000256" key="1">
    <source>
        <dbReference type="SAM" id="MobiDB-lite"/>
    </source>
</evidence>
<dbReference type="Proteomes" id="UP000318081">
    <property type="component" value="Chromosome"/>
</dbReference>
<name>A0ABX5Y1V9_9BACT</name>
<feature type="compositionally biased region" description="Low complexity" evidence="1">
    <location>
        <begin position="431"/>
        <end position="446"/>
    </location>
</feature>
<sequence>MRRHKDVIVVRDDYLLDDLERSQLDATRRRRSNRSRRYYRMLLLALGFLALLALAAPSLVSHTGVARSMLASKAQAYGWTASADSIDVGWITPLSIRGLKLVGPSGETVIQIDRADTALTVMELLGLDPAAVGEVSLRGVGLACSVAEGGSSIESDLAPLLEPSDQPESLVSASIQIQDFGATATDSTSGESWSLSQSNVSVSIEGVRITGEIAGVVNEPGGSGGAIQSQFVWQAESAELWKVSFETESFPLSVANLVALRFAGAIDGLPQKFSGDTTGRLQLVGAADGAIQASLGDVRIRNLQTIVSSGGGQASDGQPQAVRTQTGQVRQWNNELATLDGNVALAGGWLRGRGLELTTDFASATLNGSFPTTISLVGSDDNPLSWLQALDGKARVDVDLASLDRALPGLIPLRDNVTLVSGRAHGIIENRPASSSAPGQSASQRSHLTLSSESLRARADGRIVMIDPIELTATVTDDEGVLRAERFDVKSSFAEASGAGTLQDGTAELQIDFGRLYTMLRPVIDLSDLSLGGTAGGQVRWTVNRSEGGRTDQWDLLGNGEAKNLLVTLPSGHRFKRAIVQGDVAAKGQWDGRTLQQLMSADVGIRSGGVSLRAELMKPVSRPTPDSIYPVRLECDGRLENLSESLRPWLPESLRSAEGRLTGSAIANVSRSGGSLSKAEFVVSQPRINYDSQWYVQQSVTVNFDGVLDWPSGNFSSQELTVRGEALSLAVRGVASREKTNLDVAWNADLKRLQESVGSTIARAASTNVVRPISYRPVQEHAYQISGLSSGKLNITGGPVKWNIDASASASNVALHAPSDQRNYPPGTPAGAYGPSPRPTFGQGFGNAQQTTTGDLIWQEPRVKVEGRMQYNTDSGIVTLPGLQLASDGFAGTMVGEVQTAGESLAVRLSGPSRWKMDVVAARLSNLLGTPIQASGIHEAPFEFKWTSATGQSSTGNHVTLVVKGELGWDQCEVANLRIGRTKLPFQMTDQSLKIARTSFPVLSLGPTSGATAAEVGQVDLAAQVDYMASPMMVRLSPGAKIKTLKITPSTAAGWLKYLAPLAANATTIDGNIAAEFDEVALNVDDPYASVVRGRLDVQDMRLSSGPLANQLIQGVEQIKSLARMAGGQVEPASAKTLIEMPPQSVEFSFEHGVATHQRMYFKIDRANLMTSGRVATDSSINLVAQVPLDARWLGSDLKGLAGQTLTFPITGTLDRPKLDDSAVRNVMAELGTKAGAEVIQNRLDSLLQKQLGSGMEQINSGLEKILGF</sequence>
<gene>
    <name evidence="3" type="ORF">TBK1r_72840</name>
</gene>
<reference evidence="3 4" key="1">
    <citation type="submission" date="2019-02" db="EMBL/GenBank/DDBJ databases">
        <title>Deep-cultivation of Planctomycetes and their phenomic and genomic characterization uncovers novel biology.</title>
        <authorList>
            <person name="Wiegand S."/>
            <person name="Jogler M."/>
            <person name="Boedeker C."/>
            <person name="Pinto D."/>
            <person name="Vollmers J."/>
            <person name="Rivas-Marin E."/>
            <person name="Kohn T."/>
            <person name="Peeters S.H."/>
            <person name="Heuer A."/>
            <person name="Rast P."/>
            <person name="Oberbeckmann S."/>
            <person name="Bunk B."/>
            <person name="Jeske O."/>
            <person name="Meyerdierks A."/>
            <person name="Storesund J.E."/>
            <person name="Kallscheuer N."/>
            <person name="Luecker S."/>
            <person name="Lage O.M."/>
            <person name="Pohl T."/>
            <person name="Merkel B.J."/>
            <person name="Hornburger P."/>
            <person name="Mueller R.-W."/>
            <person name="Bruemmer F."/>
            <person name="Labrenz M."/>
            <person name="Spormann A.M."/>
            <person name="Op den Camp H."/>
            <person name="Overmann J."/>
            <person name="Amann R."/>
            <person name="Jetten M.S.M."/>
            <person name="Mascher T."/>
            <person name="Medema M.H."/>
            <person name="Devos D.P."/>
            <person name="Kaster A.-K."/>
            <person name="Ovreas L."/>
            <person name="Rohde M."/>
            <person name="Galperin M.Y."/>
            <person name="Jogler C."/>
        </authorList>
    </citation>
    <scope>NUCLEOTIDE SEQUENCE [LARGE SCALE GENOMIC DNA]</scope>
    <source>
        <strain evidence="3 4">TBK1r</strain>
    </source>
</reference>
<protein>
    <recommendedName>
        <fullName evidence="5">AsmA-like C-terminal domain-containing protein</fullName>
    </recommendedName>
</protein>
<dbReference type="EMBL" id="CP036432">
    <property type="protein sequence ID" value="QDV88252.1"/>
    <property type="molecule type" value="Genomic_DNA"/>
</dbReference>
<evidence type="ECO:0000313" key="4">
    <source>
        <dbReference type="Proteomes" id="UP000318081"/>
    </source>
</evidence>
<feature type="region of interest" description="Disordered" evidence="1">
    <location>
        <begin position="429"/>
        <end position="451"/>
    </location>
</feature>
<evidence type="ECO:0000256" key="2">
    <source>
        <dbReference type="SAM" id="Phobius"/>
    </source>
</evidence>
<keyword evidence="4" id="KW-1185">Reference proteome</keyword>
<feature type="transmembrane region" description="Helical" evidence="2">
    <location>
        <begin position="38"/>
        <end position="60"/>
    </location>
</feature>
<evidence type="ECO:0000313" key="3">
    <source>
        <dbReference type="EMBL" id="QDV88252.1"/>
    </source>
</evidence>
<organism evidence="3 4">
    <name type="scientific">Stieleria magnilauensis</name>
    <dbReference type="NCBI Taxonomy" id="2527963"/>
    <lineage>
        <taxon>Bacteria</taxon>
        <taxon>Pseudomonadati</taxon>
        <taxon>Planctomycetota</taxon>
        <taxon>Planctomycetia</taxon>
        <taxon>Pirellulales</taxon>
        <taxon>Pirellulaceae</taxon>
        <taxon>Stieleria</taxon>
    </lineage>
</organism>
<evidence type="ECO:0008006" key="5">
    <source>
        <dbReference type="Google" id="ProtNLM"/>
    </source>
</evidence>
<keyword evidence="2" id="KW-1133">Transmembrane helix</keyword>
<proteinExistence type="predicted"/>